<reference evidence="3" key="1">
    <citation type="journal article" date="2013" name="Science">
        <title>The Amborella genome and the evolution of flowering plants.</title>
        <authorList>
            <consortium name="Amborella Genome Project"/>
        </authorList>
    </citation>
    <scope>NUCLEOTIDE SEQUENCE [LARGE SCALE GENOMIC DNA]</scope>
</reference>
<name>W1NJI9_AMBTC</name>
<dbReference type="EMBL" id="KI397486">
    <property type="protein sequence ID" value="ERM95399.1"/>
    <property type="molecule type" value="Genomic_DNA"/>
</dbReference>
<dbReference type="HOGENOM" id="CLU_162916_0_0_1"/>
<gene>
    <name evidence="2" type="ORF">AMTR_s00008p00226310</name>
</gene>
<feature type="region of interest" description="Disordered" evidence="1">
    <location>
        <begin position="1"/>
        <end position="35"/>
    </location>
</feature>
<evidence type="ECO:0000313" key="2">
    <source>
        <dbReference type="EMBL" id="ERM95399.1"/>
    </source>
</evidence>
<dbReference type="AlphaFoldDB" id="W1NJI9"/>
<organism evidence="2 3">
    <name type="scientific">Amborella trichopoda</name>
    <dbReference type="NCBI Taxonomy" id="13333"/>
    <lineage>
        <taxon>Eukaryota</taxon>
        <taxon>Viridiplantae</taxon>
        <taxon>Streptophyta</taxon>
        <taxon>Embryophyta</taxon>
        <taxon>Tracheophyta</taxon>
        <taxon>Spermatophyta</taxon>
        <taxon>Magnoliopsida</taxon>
        <taxon>Amborellales</taxon>
        <taxon>Amborellaceae</taxon>
        <taxon>Amborella</taxon>
    </lineage>
</organism>
<keyword evidence="3" id="KW-1185">Reference proteome</keyword>
<sequence>MGIYDDPLLTSDPQPSVSPPPTSTEVQPSDSRSKATVSTIHEDLYIIEPSLLIFPCIIPATPMIPRETIPQGPLRDISMPTTQND</sequence>
<feature type="region of interest" description="Disordered" evidence="1">
    <location>
        <begin position="66"/>
        <end position="85"/>
    </location>
</feature>
<accession>W1NJI9</accession>
<evidence type="ECO:0000256" key="1">
    <source>
        <dbReference type="SAM" id="MobiDB-lite"/>
    </source>
</evidence>
<protein>
    <submittedName>
        <fullName evidence="2">Uncharacterized protein</fullName>
    </submittedName>
</protein>
<dbReference type="Gramene" id="ERM95399">
    <property type="protein sequence ID" value="ERM95399"/>
    <property type="gene ID" value="AMTR_s00008p00226310"/>
</dbReference>
<dbReference type="Proteomes" id="UP000017836">
    <property type="component" value="Unassembled WGS sequence"/>
</dbReference>
<proteinExistence type="predicted"/>
<evidence type="ECO:0000313" key="3">
    <source>
        <dbReference type="Proteomes" id="UP000017836"/>
    </source>
</evidence>